<evidence type="ECO:0000256" key="14">
    <source>
        <dbReference type="SAM" id="MobiDB-lite"/>
    </source>
</evidence>
<accession>A0A7W7LH41</accession>
<evidence type="ECO:0000256" key="5">
    <source>
        <dbReference type="ARBA" id="ARBA00022801"/>
    </source>
</evidence>
<evidence type="ECO:0000256" key="11">
    <source>
        <dbReference type="ARBA" id="ARBA00044995"/>
    </source>
</evidence>
<protein>
    <recommendedName>
        <fullName evidence="11">Replicative DNA helicase DnaB</fullName>
        <ecNumber evidence="10">5.6.2.3</ecNumber>
    </recommendedName>
    <alternativeName>
        <fullName evidence="12">DNA 5'-3' helicase DnaB</fullName>
    </alternativeName>
</protein>
<dbReference type="AlphaFoldDB" id="A0A7W7LH41"/>
<keyword evidence="4" id="KW-0547">Nucleotide-binding</keyword>
<dbReference type="GO" id="GO:0005829">
    <property type="term" value="C:cytosol"/>
    <property type="evidence" value="ECO:0007669"/>
    <property type="project" value="TreeGrafter"/>
</dbReference>
<organism evidence="16 17">
    <name type="scientific">Streptomyces netropsis</name>
    <name type="common">Streptoverticillium netropsis</name>
    <dbReference type="NCBI Taxonomy" id="55404"/>
    <lineage>
        <taxon>Bacteria</taxon>
        <taxon>Bacillati</taxon>
        <taxon>Actinomycetota</taxon>
        <taxon>Actinomycetes</taxon>
        <taxon>Kitasatosporales</taxon>
        <taxon>Streptomycetaceae</taxon>
        <taxon>Streptomyces</taxon>
    </lineage>
</organism>
<keyword evidence="3" id="KW-0235">DNA replication</keyword>
<comment type="catalytic activity">
    <reaction evidence="13">
        <text>ATP + H2O = ADP + phosphate + H(+)</text>
        <dbReference type="Rhea" id="RHEA:13065"/>
        <dbReference type="ChEBI" id="CHEBI:15377"/>
        <dbReference type="ChEBI" id="CHEBI:15378"/>
        <dbReference type="ChEBI" id="CHEBI:30616"/>
        <dbReference type="ChEBI" id="CHEBI:43474"/>
        <dbReference type="ChEBI" id="CHEBI:456216"/>
        <dbReference type="EC" id="5.6.2.3"/>
    </reaction>
</comment>
<dbReference type="GO" id="GO:0003677">
    <property type="term" value="F:DNA binding"/>
    <property type="evidence" value="ECO:0007669"/>
    <property type="project" value="UniProtKB-KW"/>
</dbReference>
<dbReference type="EC" id="5.6.2.3" evidence="10"/>
<dbReference type="FunFam" id="1.10.860.10:FF:000001">
    <property type="entry name" value="Replicative DNA helicase"/>
    <property type="match status" value="1"/>
</dbReference>
<name>A0A7W7LH41_STRNE</name>
<dbReference type="GO" id="GO:1990077">
    <property type="term" value="C:primosome complex"/>
    <property type="evidence" value="ECO:0007669"/>
    <property type="project" value="UniProtKB-KW"/>
</dbReference>
<keyword evidence="7" id="KW-0067">ATP-binding</keyword>
<keyword evidence="5" id="KW-0378">Hydrolase</keyword>
<dbReference type="InterPro" id="IPR036185">
    <property type="entry name" value="DNA_heli_DnaB-like_N_sf"/>
</dbReference>
<dbReference type="GO" id="GO:0006269">
    <property type="term" value="P:DNA replication, synthesis of primer"/>
    <property type="evidence" value="ECO:0007669"/>
    <property type="project" value="UniProtKB-KW"/>
</dbReference>
<evidence type="ECO:0000256" key="9">
    <source>
        <dbReference type="ARBA" id="ARBA00023235"/>
    </source>
</evidence>
<dbReference type="Pfam" id="PF13148">
    <property type="entry name" value="DUF3987"/>
    <property type="match status" value="1"/>
</dbReference>
<keyword evidence="6" id="KW-0347">Helicase</keyword>
<dbReference type="SUPFAM" id="SSF48024">
    <property type="entry name" value="N-terminal domain of DnaB helicase"/>
    <property type="match status" value="1"/>
</dbReference>
<dbReference type="Proteomes" id="UP000556436">
    <property type="component" value="Unassembled WGS sequence"/>
</dbReference>
<dbReference type="PANTHER" id="PTHR30153">
    <property type="entry name" value="REPLICATIVE DNA HELICASE DNAB"/>
    <property type="match status" value="1"/>
</dbReference>
<gene>
    <name evidence="16" type="ORF">FHS38_006175</name>
</gene>
<dbReference type="RefSeq" id="WP_184739064.1">
    <property type="nucleotide sequence ID" value="NZ_BMRW01000015.1"/>
</dbReference>
<feature type="region of interest" description="Disordered" evidence="14">
    <location>
        <begin position="172"/>
        <end position="209"/>
    </location>
</feature>
<evidence type="ECO:0000256" key="4">
    <source>
        <dbReference type="ARBA" id="ARBA00022741"/>
    </source>
</evidence>
<sequence>MTAEAAPPQYDLLRSLPAAPEPRIDRMPPQDLDAEQSVLGAMMLSDVAIGEVAGVMDAVDHYRPAHETIHRAIRELHDQGQPVDPITVAHHLDKRGELYRVGGPSYLHTLVQAVPTAANAEHYAEIVRDKAERRRLIEAGHRIARIAAEPGQDAEDIRAAVLAEINELAARPAVEEKPEASAPPGPANPLYDPQLGLQRPERPGPTPHPDVFCGWIGETVRELDSTTEADPVAVLANFLSAAGTIIGRRPHVMVGNDRHPCLIWPLTVGPTSSGRKGSATSTARRVLAEAFPDFFGPDHTPRGLNSGEGLIEYVKDDDGDPASFDKRLWVVESEYAVTMSRGRREGSSLPGVLRQAWDGDSLGSMVRESLKATDPHIAILGHITPDEFRAKMQDSEMAGGTYNRFLPIFCHRNLILPGSRGASPELVANLAAGWRTVLVDAGRVDEVRFSPDAWALYCDEVYQALSDDDAAGGAIAQFTARAAPYVQRVAMVYALCDHTDMIGEDHMRAAWHLLNYARASAVHLLGNATGDPKVDKLSGAVRAAGTEGLTGEQVRKLFKNTGKAERDRLVSALLSLPGYTRSQRPTKGRPTTVLTYTS</sequence>
<evidence type="ECO:0000256" key="10">
    <source>
        <dbReference type="ARBA" id="ARBA00044969"/>
    </source>
</evidence>
<evidence type="ECO:0000256" key="8">
    <source>
        <dbReference type="ARBA" id="ARBA00023125"/>
    </source>
</evidence>
<evidence type="ECO:0000313" key="16">
    <source>
        <dbReference type="EMBL" id="MBB4890097.1"/>
    </source>
</evidence>
<evidence type="ECO:0000313" key="17">
    <source>
        <dbReference type="Proteomes" id="UP000556436"/>
    </source>
</evidence>
<comment type="similarity">
    <text evidence="1">Belongs to the helicase family. DnaB subfamily.</text>
</comment>
<evidence type="ECO:0000256" key="6">
    <source>
        <dbReference type="ARBA" id="ARBA00022806"/>
    </source>
</evidence>
<evidence type="ECO:0000256" key="3">
    <source>
        <dbReference type="ARBA" id="ARBA00022705"/>
    </source>
</evidence>
<keyword evidence="9" id="KW-0413">Isomerase</keyword>
<reference evidence="16 17" key="1">
    <citation type="submission" date="2020-08" db="EMBL/GenBank/DDBJ databases">
        <title>Genomic Encyclopedia of Type Strains, Phase III (KMG-III): the genomes of soil and plant-associated and newly described type strains.</title>
        <authorList>
            <person name="Whitman W."/>
        </authorList>
    </citation>
    <scope>NUCLEOTIDE SEQUENCE [LARGE SCALE GENOMIC DNA]</scope>
    <source>
        <strain evidence="16 17">CECT 3265</strain>
    </source>
</reference>
<dbReference type="PANTHER" id="PTHR30153:SF2">
    <property type="entry name" value="REPLICATIVE DNA HELICASE"/>
    <property type="match status" value="1"/>
</dbReference>
<evidence type="ECO:0000256" key="2">
    <source>
        <dbReference type="ARBA" id="ARBA00022515"/>
    </source>
</evidence>
<keyword evidence="2" id="KW-0639">Primosome</keyword>
<dbReference type="InterPro" id="IPR016136">
    <property type="entry name" value="DNA_helicase_N/primase_C"/>
</dbReference>
<comment type="caution">
    <text evidence="16">The sequence shown here is derived from an EMBL/GenBank/DDBJ whole genome shotgun (WGS) entry which is preliminary data.</text>
</comment>
<feature type="region of interest" description="Disordered" evidence="14">
    <location>
        <begin position="1"/>
        <end position="28"/>
    </location>
</feature>
<evidence type="ECO:0000256" key="13">
    <source>
        <dbReference type="ARBA" id="ARBA00048954"/>
    </source>
</evidence>
<dbReference type="GO" id="GO:0016787">
    <property type="term" value="F:hydrolase activity"/>
    <property type="evidence" value="ECO:0007669"/>
    <property type="project" value="UniProtKB-KW"/>
</dbReference>
<dbReference type="EMBL" id="JACHJG010000017">
    <property type="protein sequence ID" value="MBB4890097.1"/>
    <property type="molecule type" value="Genomic_DNA"/>
</dbReference>
<dbReference type="GO" id="GO:0043139">
    <property type="term" value="F:5'-3' DNA helicase activity"/>
    <property type="evidence" value="ECO:0007669"/>
    <property type="project" value="UniProtKB-EC"/>
</dbReference>
<dbReference type="InterPro" id="IPR025048">
    <property type="entry name" value="DUF3987"/>
</dbReference>
<keyword evidence="8" id="KW-0238">DNA-binding</keyword>
<keyword evidence="17" id="KW-1185">Reference proteome</keyword>
<proteinExistence type="inferred from homology"/>
<feature type="domain" description="DNA helicase DnaB-like N-terminal" evidence="15">
    <location>
        <begin position="28"/>
        <end position="129"/>
    </location>
</feature>
<dbReference type="Pfam" id="PF00772">
    <property type="entry name" value="DnaB"/>
    <property type="match status" value="1"/>
</dbReference>
<dbReference type="GO" id="GO:0005524">
    <property type="term" value="F:ATP binding"/>
    <property type="evidence" value="ECO:0007669"/>
    <property type="project" value="UniProtKB-KW"/>
</dbReference>
<dbReference type="InterPro" id="IPR007693">
    <property type="entry name" value="DNA_helicase_DnaB-like_N"/>
</dbReference>
<evidence type="ECO:0000259" key="15">
    <source>
        <dbReference type="Pfam" id="PF00772"/>
    </source>
</evidence>
<dbReference type="Gene3D" id="1.10.860.10">
    <property type="entry name" value="DNAb Helicase, Chain A"/>
    <property type="match status" value="1"/>
</dbReference>
<evidence type="ECO:0000256" key="1">
    <source>
        <dbReference type="ARBA" id="ARBA00008428"/>
    </source>
</evidence>
<evidence type="ECO:0000256" key="12">
    <source>
        <dbReference type="ARBA" id="ARBA00045002"/>
    </source>
</evidence>
<evidence type="ECO:0000256" key="7">
    <source>
        <dbReference type="ARBA" id="ARBA00022840"/>
    </source>
</evidence>